<feature type="compositionally biased region" description="Basic residues" evidence="1">
    <location>
        <begin position="1"/>
        <end position="12"/>
    </location>
</feature>
<dbReference type="EMBL" id="MU865931">
    <property type="protein sequence ID" value="KAK4450707.1"/>
    <property type="molecule type" value="Genomic_DNA"/>
</dbReference>
<protein>
    <submittedName>
        <fullName evidence="2">Uncharacterized protein</fullName>
    </submittedName>
</protein>
<reference evidence="2" key="2">
    <citation type="submission" date="2023-05" db="EMBL/GenBank/DDBJ databases">
        <authorList>
            <consortium name="Lawrence Berkeley National Laboratory"/>
            <person name="Steindorff A."/>
            <person name="Hensen N."/>
            <person name="Bonometti L."/>
            <person name="Westerberg I."/>
            <person name="Brannstrom I.O."/>
            <person name="Guillou S."/>
            <person name="Cros-Aarteil S."/>
            <person name="Calhoun S."/>
            <person name="Haridas S."/>
            <person name="Kuo A."/>
            <person name="Mondo S."/>
            <person name="Pangilinan J."/>
            <person name="Riley R."/>
            <person name="Labutti K."/>
            <person name="Andreopoulos B."/>
            <person name="Lipzen A."/>
            <person name="Chen C."/>
            <person name="Yanf M."/>
            <person name="Daum C."/>
            <person name="Ng V."/>
            <person name="Clum A."/>
            <person name="Ohm R."/>
            <person name="Martin F."/>
            <person name="Silar P."/>
            <person name="Natvig D."/>
            <person name="Lalanne C."/>
            <person name="Gautier V."/>
            <person name="Ament-Velasquez S.L."/>
            <person name="Kruys A."/>
            <person name="Hutchinson M.I."/>
            <person name="Powell A.J."/>
            <person name="Barry K."/>
            <person name="Miller A.N."/>
            <person name="Grigoriev I.V."/>
            <person name="Debuchy R."/>
            <person name="Gladieux P."/>
            <person name="Thoren M.H."/>
            <person name="Johannesson H."/>
        </authorList>
    </citation>
    <scope>NUCLEOTIDE SEQUENCE</scope>
    <source>
        <strain evidence="2">PSN243</strain>
    </source>
</reference>
<dbReference type="AlphaFoldDB" id="A0AAV9GR54"/>
<name>A0AAV9GR54_9PEZI</name>
<feature type="region of interest" description="Disordered" evidence="1">
    <location>
        <begin position="1"/>
        <end position="113"/>
    </location>
</feature>
<gene>
    <name evidence="2" type="ORF">QBC34DRAFT_378981</name>
</gene>
<dbReference type="GO" id="GO:0070860">
    <property type="term" value="C:RNA polymerase I core factor complex"/>
    <property type="evidence" value="ECO:0007669"/>
    <property type="project" value="TreeGrafter"/>
</dbReference>
<evidence type="ECO:0000256" key="1">
    <source>
        <dbReference type="SAM" id="MobiDB-lite"/>
    </source>
</evidence>
<proteinExistence type="predicted"/>
<feature type="compositionally biased region" description="Acidic residues" evidence="1">
    <location>
        <begin position="92"/>
        <end position="112"/>
    </location>
</feature>
<evidence type="ECO:0000313" key="3">
    <source>
        <dbReference type="Proteomes" id="UP001321760"/>
    </source>
</evidence>
<evidence type="ECO:0000313" key="2">
    <source>
        <dbReference type="EMBL" id="KAK4450707.1"/>
    </source>
</evidence>
<dbReference type="InterPro" id="IPR053029">
    <property type="entry name" value="RNA_pol_I-specific_init_factor"/>
</dbReference>
<organism evidence="2 3">
    <name type="scientific">Podospora aff. communis PSN243</name>
    <dbReference type="NCBI Taxonomy" id="3040156"/>
    <lineage>
        <taxon>Eukaryota</taxon>
        <taxon>Fungi</taxon>
        <taxon>Dikarya</taxon>
        <taxon>Ascomycota</taxon>
        <taxon>Pezizomycotina</taxon>
        <taxon>Sordariomycetes</taxon>
        <taxon>Sordariomycetidae</taxon>
        <taxon>Sordariales</taxon>
        <taxon>Podosporaceae</taxon>
        <taxon>Podospora</taxon>
    </lineage>
</organism>
<sequence length="455" mass="51557">MEKEKSQKRKRAPSSTPTSTNNPFSNPPSTLEQFTTAGLSSDVPLPSSSHPSFPHRPIPSPQATRHRSRKRFPIPEHDDGDTAGESTHGEAADGDDEATATEGVAGEDEEKEEWERKLKMLRRKAGRLETAYRAKLGVLSTAVRRFLGEGDIDSAARAFGLLARATVDGKEVDLRMERYWELGAEILMREAEMRVDVERGREWDGVMNGEGEGGMGMGVGMDGDGGRERGHKEEGRERVATFYASLVRQHPWNESHQGSVSSLEFHQEFFGCQMERVHAMHARGLERVEDELRMGRFDWGEGGYEEEEEEDADMDEMDVDGDEEGRYNKREARFERKLRRAKDKLQRTALARMRELENMMDKSMMEPPFSTYPDLWRLKGMVSLYIADLCMPLEGSDFDRIEEGGEREKAGNRAKEAFMTFRDNGGEIEEQWILDMLEENGGGVSLPMFSSLPMQ</sequence>
<dbReference type="PANTHER" id="PTHR28244:SF1">
    <property type="entry name" value="RNA POLYMERASE I-SPECIFIC TRANSCRIPTION INITIATION FACTOR RRN11"/>
    <property type="match status" value="1"/>
</dbReference>
<feature type="compositionally biased region" description="Low complexity" evidence="1">
    <location>
        <begin position="13"/>
        <end position="30"/>
    </location>
</feature>
<keyword evidence="3" id="KW-1185">Reference proteome</keyword>
<accession>A0AAV9GR54</accession>
<comment type="caution">
    <text evidence="2">The sequence shown here is derived from an EMBL/GenBank/DDBJ whole genome shotgun (WGS) entry which is preliminary data.</text>
</comment>
<dbReference type="GO" id="GO:0001164">
    <property type="term" value="F:RNA polymerase I core promoter sequence-specific DNA binding"/>
    <property type="evidence" value="ECO:0007669"/>
    <property type="project" value="TreeGrafter"/>
</dbReference>
<reference evidence="2" key="1">
    <citation type="journal article" date="2023" name="Mol. Phylogenet. Evol.">
        <title>Genome-scale phylogeny and comparative genomics of the fungal order Sordariales.</title>
        <authorList>
            <person name="Hensen N."/>
            <person name="Bonometti L."/>
            <person name="Westerberg I."/>
            <person name="Brannstrom I.O."/>
            <person name="Guillou S."/>
            <person name="Cros-Aarteil S."/>
            <person name="Calhoun S."/>
            <person name="Haridas S."/>
            <person name="Kuo A."/>
            <person name="Mondo S."/>
            <person name="Pangilinan J."/>
            <person name="Riley R."/>
            <person name="LaButti K."/>
            <person name="Andreopoulos B."/>
            <person name="Lipzen A."/>
            <person name="Chen C."/>
            <person name="Yan M."/>
            <person name="Daum C."/>
            <person name="Ng V."/>
            <person name="Clum A."/>
            <person name="Steindorff A."/>
            <person name="Ohm R.A."/>
            <person name="Martin F."/>
            <person name="Silar P."/>
            <person name="Natvig D.O."/>
            <person name="Lalanne C."/>
            <person name="Gautier V."/>
            <person name="Ament-Velasquez S.L."/>
            <person name="Kruys A."/>
            <person name="Hutchinson M.I."/>
            <person name="Powell A.J."/>
            <person name="Barry K."/>
            <person name="Miller A.N."/>
            <person name="Grigoriev I.V."/>
            <person name="Debuchy R."/>
            <person name="Gladieux P."/>
            <person name="Hiltunen Thoren M."/>
            <person name="Johannesson H."/>
        </authorList>
    </citation>
    <scope>NUCLEOTIDE SEQUENCE</scope>
    <source>
        <strain evidence="2">PSN243</strain>
    </source>
</reference>
<dbReference type="Proteomes" id="UP001321760">
    <property type="component" value="Unassembled WGS sequence"/>
</dbReference>
<dbReference type="GO" id="GO:0017025">
    <property type="term" value="F:TBP-class protein binding"/>
    <property type="evidence" value="ECO:0007669"/>
    <property type="project" value="TreeGrafter"/>
</dbReference>
<dbReference type="PANTHER" id="PTHR28244">
    <property type="entry name" value="RNA POLYMERASE I-SPECIFIC TRANSCRIPTION INITIATION FACTOR RRN11"/>
    <property type="match status" value="1"/>
</dbReference>
<dbReference type="GO" id="GO:0042790">
    <property type="term" value="P:nucleolar large rRNA transcription by RNA polymerase I"/>
    <property type="evidence" value="ECO:0007669"/>
    <property type="project" value="TreeGrafter"/>
</dbReference>